<dbReference type="EMBL" id="WMBQ01000001">
    <property type="protein sequence ID" value="MTD93125.1"/>
    <property type="molecule type" value="Genomic_DNA"/>
</dbReference>
<keyword evidence="2" id="KW-1185">Reference proteome</keyword>
<dbReference type="Proteomes" id="UP000440694">
    <property type="component" value="Unassembled WGS sequence"/>
</dbReference>
<gene>
    <name evidence="1" type="ORF">GIW81_02115</name>
</gene>
<evidence type="ECO:0000313" key="1">
    <source>
        <dbReference type="EMBL" id="MTD93125.1"/>
    </source>
</evidence>
<comment type="caution">
    <text evidence="1">The sequence shown here is derived from an EMBL/GenBank/DDBJ whole genome shotgun (WGS) entry which is preliminary data.</text>
</comment>
<proteinExistence type="predicted"/>
<dbReference type="AlphaFoldDB" id="A0A6I3KCG4"/>
<organism evidence="1 2">
    <name type="scientific">Hyphomicrobium album</name>
    <dbReference type="NCBI Taxonomy" id="2665159"/>
    <lineage>
        <taxon>Bacteria</taxon>
        <taxon>Pseudomonadati</taxon>
        <taxon>Pseudomonadota</taxon>
        <taxon>Alphaproteobacteria</taxon>
        <taxon>Hyphomicrobiales</taxon>
        <taxon>Hyphomicrobiaceae</taxon>
        <taxon>Hyphomicrobium</taxon>
    </lineage>
</organism>
<dbReference type="RefSeq" id="WP_154737694.1">
    <property type="nucleotide sequence ID" value="NZ_WMBQ01000001.1"/>
</dbReference>
<sequence length="110" mass="12309">MLTEALMKEFATLVPARLEAIDRESVVLVGTRAHKRARVEVAACDERMLKIARSIPVDGTLESVLALRNVVAEFHDYGRQGCLTEQAQTPDDEMLAKLLGALYELEKKRQ</sequence>
<protein>
    <submittedName>
        <fullName evidence="1">Uncharacterized protein</fullName>
    </submittedName>
</protein>
<reference evidence="1 2" key="1">
    <citation type="submission" date="2019-11" db="EMBL/GenBank/DDBJ databases">
        <title>Identification of a novel strain.</title>
        <authorList>
            <person name="Xu Q."/>
            <person name="Wang G."/>
        </authorList>
    </citation>
    <scope>NUCLEOTIDE SEQUENCE [LARGE SCALE GENOMIC DNA]</scope>
    <source>
        <strain evidence="2">xq</strain>
    </source>
</reference>
<name>A0A6I3KCG4_9HYPH</name>
<accession>A0A6I3KCG4</accession>
<evidence type="ECO:0000313" key="2">
    <source>
        <dbReference type="Proteomes" id="UP000440694"/>
    </source>
</evidence>